<dbReference type="InterPro" id="IPR038461">
    <property type="entry name" value="Schlafen_AlbA_2_dom_sf"/>
</dbReference>
<dbReference type="GO" id="GO:0005524">
    <property type="term" value="F:ATP binding"/>
    <property type="evidence" value="ECO:0007669"/>
    <property type="project" value="UniProtKB-KW"/>
</dbReference>
<dbReference type="RefSeq" id="WP_282336087.1">
    <property type="nucleotide sequence ID" value="NZ_JASBRG010000007.1"/>
</dbReference>
<organism evidence="2 3">
    <name type="scientific">Pinibacter soli</name>
    <dbReference type="NCBI Taxonomy" id="3044211"/>
    <lineage>
        <taxon>Bacteria</taxon>
        <taxon>Pseudomonadati</taxon>
        <taxon>Bacteroidota</taxon>
        <taxon>Chitinophagia</taxon>
        <taxon>Chitinophagales</taxon>
        <taxon>Chitinophagaceae</taxon>
        <taxon>Pinibacter</taxon>
    </lineage>
</organism>
<evidence type="ECO:0000259" key="1">
    <source>
        <dbReference type="Pfam" id="PF04326"/>
    </source>
</evidence>
<comment type="caution">
    <text evidence="2">The sequence shown here is derived from an EMBL/GenBank/DDBJ whole genome shotgun (WGS) entry which is preliminary data.</text>
</comment>
<dbReference type="InterPro" id="IPR007421">
    <property type="entry name" value="Schlafen_AlbA_2_dom"/>
</dbReference>
<feature type="domain" description="Schlafen AlbA-2" evidence="1">
    <location>
        <begin position="16"/>
        <end position="137"/>
    </location>
</feature>
<dbReference type="InterPro" id="IPR038475">
    <property type="entry name" value="RecG_C_sf"/>
</dbReference>
<dbReference type="Proteomes" id="UP001226434">
    <property type="component" value="Unassembled WGS sequence"/>
</dbReference>
<dbReference type="Pfam" id="PF04326">
    <property type="entry name" value="SLFN_AlbA_2"/>
    <property type="match status" value="1"/>
</dbReference>
<sequence length="481" mass="55253">MDHRNTVEWLLKQPGECEWLEFKLNFHSPEEIGERISALANGACISKQPNGYLVFGIENETHAIIGTSFNPATHKKGNEPLENWLVQRLSPKIEFQFYNVEIEDKRFVLFEIPQACGQPVTFLHISYIRIGSVTRKLSDFPEKERKIWMSSPDLLFAKEIALRSVSAAQVIEYLDTQAYFDLLVKTRYPTTQEAVIERLLSENIIVQNRGAYDITNLGGLLFAKDVKKFPTLVRKAARVVVYEGQDKLKTKRDIVGTRGYAVGFQLLIQFITSQLPANEEISKIIRETTTMYPEDAIRELVANSLIHQDFSERGTGPLVEIFSDRIEITNPGLPLILPLRFIDEFQSRNEEIAALMRRIGICEEKGSGIDRVISQCEVFQLPAPDFQENTRHTKVILYAYKKLNDMDKPDRIRACYQHCCLRYISNNIMTNQSLRERFQIEDQNAATASRIISDTVDAGLIKLEDPNNKSRRYPKYIPIWA</sequence>
<dbReference type="PANTHER" id="PTHR30595">
    <property type="entry name" value="GLPR-RELATED TRANSCRIPTIONAL REPRESSOR"/>
    <property type="match status" value="1"/>
</dbReference>
<evidence type="ECO:0000313" key="3">
    <source>
        <dbReference type="Proteomes" id="UP001226434"/>
    </source>
</evidence>
<keyword evidence="3" id="KW-1185">Reference proteome</keyword>
<dbReference type="Gene3D" id="3.30.565.60">
    <property type="match status" value="1"/>
</dbReference>
<dbReference type="Gene3D" id="3.30.950.30">
    <property type="entry name" value="Schlafen, AAA domain"/>
    <property type="match status" value="1"/>
</dbReference>
<proteinExistence type="predicted"/>
<dbReference type="Pfam" id="PF13749">
    <property type="entry name" value="HATPase_c_4"/>
    <property type="match status" value="1"/>
</dbReference>
<protein>
    <submittedName>
        <fullName evidence="2">ATP-binding protein</fullName>
    </submittedName>
</protein>
<dbReference type="PANTHER" id="PTHR30595:SF6">
    <property type="entry name" value="SCHLAFEN ALBA-2 DOMAIN-CONTAINING PROTEIN"/>
    <property type="match status" value="1"/>
</dbReference>
<dbReference type="EMBL" id="JASBRG010000007">
    <property type="protein sequence ID" value="MDI3321968.1"/>
    <property type="molecule type" value="Genomic_DNA"/>
</dbReference>
<keyword evidence="2" id="KW-0547">Nucleotide-binding</keyword>
<keyword evidence="2" id="KW-0067">ATP-binding</keyword>
<reference evidence="2 3" key="1">
    <citation type="submission" date="2023-05" db="EMBL/GenBank/DDBJ databases">
        <title>Genome sequence of Pinibacter sp. MAH-24.</title>
        <authorList>
            <person name="Huq M.A."/>
        </authorList>
    </citation>
    <scope>NUCLEOTIDE SEQUENCE [LARGE SCALE GENOMIC DNA]</scope>
    <source>
        <strain evidence="2 3">MAH-24</strain>
    </source>
</reference>
<accession>A0ABT6RHB2</accession>
<evidence type="ECO:0000313" key="2">
    <source>
        <dbReference type="EMBL" id="MDI3321968.1"/>
    </source>
</evidence>
<name>A0ABT6RHB2_9BACT</name>
<gene>
    <name evidence="2" type="ORF">QJ048_19410</name>
</gene>